<dbReference type="Proteomes" id="UP000608754">
    <property type="component" value="Unassembled WGS sequence"/>
</dbReference>
<dbReference type="EMBL" id="JADGIK010000013">
    <property type="protein sequence ID" value="MBF0598314.1"/>
    <property type="molecule type" value="Genomic_DNA"/>
</dbReference>
<dbReference type="RefSeq" id="WP_194183898.1">
    <property type="nucleotide sequence ID" value="NZ_JADGIK010000013.1"/>
</dbReference>
<evidence type="ECO:0000313" key="3">
    <source>
        <dbReference type="Proteomes" id="UP000608754"/>
    </source>
</evidence>
<dbReference type="InterPro" id="IPR010982">
    <property type="entry name" value="Lambda_DNA-bd_dom_sf"/>
</dbReference>
<dbReference type="Gene3D" id="1.10.260.40">
    <property type="entry name" value="lambda repressor-like DNA-binding domains"/>
    <property type="match status" value="1"/>
</dbReference>
<feature type="domain" description="HTH cro/C1-type" evidence="1">
    <location>
        <begin position="47"/>
        <end position="101"/>
    </location>
</feature>
<organism evidence="2 3">
    <name type="scientific">Faecalibacter rhinopitheci</name>
    <dbReference type="NCBI Taxonomy" id="2779678"/>
    <lineage>
        <taxon>Bacteria</taxon>
        <taxon>Pseudomonadati</taxon>
        <taxon>Bacteroidota</taxon>
        <taxon>Flavobacteriia</taxon>
        <taxon>Flavobacteriales</taxon>
        <taxon>Weeksellaceae</taxon>
        <taxon>Faecalibacter</taxon>
    </lineage>
</organism>
<reference evidence="2" key="1">
    <citation type="submission" date="2020-10" db="EMBL/GenBank/DDBJ databases">
        <authorList>
            <person name="Lu T."/>
            <person name="Wang Q."/>
            <person name="Han X."/>
        </authorList>
    </citation>
    <scope>NUCLEOTIDE SEQUENCE</scope>
    <source>
        <strain evidence="2">WQ 117</strain>
    </source>
</reference>
<dbReference type="PROSITE" id="PS50943">
    <property type="entry name" value="HTH_CROC1"/>
    <property type="match status" value="1"/>
</dbReference>
<name>A0A8J7FRL2_9FLAO</name>
<evidence type="ECO:0000313" key="2">
    <source>
        <dbReference type="EMBL" id="MBF0598314.1"/>
    </source>
</evidence>
<dbReference type="InterPro" id="IPR001387">
    <property type="entry name" value="Cro/C1-type_HTH"/>
</dbReference>
<gene>
    <name evidence="2" type="ORF">IM532_12825</name>
</gene>
<evidence type="ECO:0000259" key="1">
    <source>
        <dbReference type="PROSITE" id="PS50943"/>
    </source>
</evidence>
<accession>A0A8J7FRL2</accession>
<dbReference type="SUPFAM" id="SSF47413">
    <property type="entry name" value="lambda repressor-like DNA-binding domains"/>
    <property type="match status" value="1"/>
</dbReference>
<protein>
    <submittedName>
        <fullName evidence="2">Helix-turn-helix transcriptional regulator</fullName>
    </submittedName>
</protein>
<dbReference type="Pfam" id="PF01381">
    <property type="entry name" value="HTH_3"/>
    <property type="match status" value="1"/>
</dbReference>
<proteinExistence type="predicted"/>
<comment type="caution">
    <text evidence="2">The sequence shown here is derived from an EMBL/GenBank/DDBJ whole genome shotgun (WGS) entry which is preliminary data.</text>
</comment>
<dbReference type="CDD" id="cd00093">
    <property type="entry name" value="HTH_XRE"/>
    <property type="match status" value="1"/>
</dbReference>
<sequence>MKISRRKLHQENEAIKKENPIRNWLAENADPVITKTVKKNLAIANRIAEVLEKKQLKPINLATRLGKNKSEISKWLSGQHNFTTKTICKIEVALECDLISVDPIYLTAKIYHNKPISNDGFIESKYYTEQEMVVNG</sequence>
<dbReference type="AlphaFoldDB" id="A0A8J7FRL2"/>
<dbReference type="SMART" id="SM00530">
    <property type="entry name" value="HTH_XRE"/>
    <property type="match status" value="1"/>
</dbReference>
<dbReference type="GO" id="GO:0003677">
    <property type="term" value="F:DNA binding"/>
    <property type="evidence" value="ECO:0007669"/>
    <property type="project" value="InterPro"/>
</dbReference>
<keyword evidence="3" id="KW-1185">Reference proteome</keyword>